<dbReference type="Proteomes" id="UP000266841">
    <property type="component" value="Unassembled WGS sequence"/>
</dbReference>
<evidence type="ECO:0000256" key="1">
    <source>
        <dbReference type="SAM" id="MobiDB-lite"/>
    </source>
</evidence>
<dbReference type="AlphaFoldDB" id="K0SZG5"/>
<organism evidence="2 3">
    <name type="scientific">Thalassiosira oceanica</name>
    <name type="common">Marine diatom</name>
    <dbReference type="NCBI Taxonomy" id="159749"/>
    <lineage>
        <taxon>Eukaryota</taxon>
        <taxon>Sar</taxon>
        <taxon>Stramenopiles</taxon>
        <taxon>Ochrophyta</taxon>
        <taxon>Bacillariophyta</taxon>
        <taxon>Coscinodiscophyceae</taxon>
        <taxon>Thalassiosirophycidae</taxon>
        <taxon>Thalassiosirales</taxon>
        <taxon>Thalassiosiraceae</taxon>
        <taxon>Thalassiosira</taxon>
    </lineage>
</organism>
<evidence type="ECO:0000313" key="2">
    <source>
        <dbReference type="EMBL" id="EJK70394.1"/>
    </source>
</evidence>
<protein>
    <submittedName>
        <fullName evidence="2">Uncharacterized protein</fullName>
    </submittedName>
</protein>
<feature type="non-terminal residue" evidence="2">
    <location>
        <position position="1"/>
    </location>
</feature>
<gene>
    <name evidence="2" type="ORF">THAOC_08251</name>
</gene>
<sequence length="299" mass="32483">ILRAMGEDRGYLVCGWWGKWVLSVPAISSSPPFMTPSVLLSRLCCADSALQFQFCSAPNSTSHSTLRDLRGESVAVWRAWRASTYIVPALHEQAAARGVAVDRPTELRRRKTYGAPAGGGREEEDTPYDGAASTLQHRDDSAERQRIYGVERPTELPPGAVAKKDTGGMNQPYDGAASTKTTAASPRQGLATSKAWRLDPREAWSWSGWAMRSGTEITGTVTRSPSRVRDERLETGPKSLTWLTDAGLNQGGAVKSWREHMAPQTFLGTVGSLEILGIREGVLLGLDGLCPPTTITERD</sequence>
<name>K0SZG5_THAOC</name>
<accession>K0SZG5</accession>
<feature type="region of interest" description="Disordered" evidence="1">
    <location>
        <begin position="107"/>
        <end position="141"/>
    </location>
</feature>
<reference evidence="2 3" key="1">
    <citation type="journal article" date="2012" name="Genome Biol.">
        <title>Genome and low-iron response of an oceanic diatom adapted to chronic iron limitation.</title>
        <authorList>
            <person name="Lommer M."/>
            <person name="Specht M."/>
            <person name="Roy A.S."/>
            <person name="Kraemer L."/>
            <person name="Andreson R."/>
            <person name="Gutowska M.A."/>
            <person name="Wolf J."/>
            <person name="Bergner S.V."/>
            <person name="Schilhabel M.B."/>
            <person name="Klostermeier U.C."/>
            <person name="Beiko R.G."/>
            <person name="Rosenstiel P."/>
            <person name="Hippler M."/>
            <person name="Laroche J."/>
        </authorList>
    </citation>
    <scope>NUCLEOTIDE SEQUENCE [LARGE SCALE GENOMIC DNA]</scope>
    <source>
        <strain evidence="2 3">CCMP1005</strain>
    </source>
</reference>
<comment type="caution">
    <text evidence="2">The sequence shown here is derived from an EMBL/GenBank/DDBJ whole genome shotgun (WGS) entry which is preliminary data.</text>
</comment>
<proteinExistence type="predicted"/>
<evidence type="ECO:0000313" key="3">
    <source>
        <dbReference type="Proteomes" id="UP000266841"/>
    </source>
</evidence>
<dbReference type="EMBL" id="AGNL01008599">
    <property type="protein sequence ID" value="EJK70394.1"/>
    <property type="molecule type" value="Genomic_DNA"/>
</dbReference>
<keyword evidence="3" id="KW-1185">Reference proteome</keyword>